<dbReference type="InterPro" id="IPR052987">
    <property type="entry name" value="Chloroplast_AMP-bd_Enzymes"/>
</dbReference>
<dbReference type="InterPro" id="IPR042099">
    <property type="entry name" value="ANL_N_sf"/>
</dbReference>
<comment type="caution">
    <text evidence="2">The sequence shown here is derived from an EMBL/GenBank/DDBJ whole genome shotgun (WGS) entry which is preliminary data.</text>
</comment>
<protein>
    <submittedName>
        <fullName evidence="2">Long-chain acyl-CoA synthetase</fullName>
        <ecNumber evidence="2">6.2.1.3</ecNumber>
    </submittedName>
</protein>
<dbReference type="PANTHER" id="PTHR43813">
    <property type="entry name" value="ACYL-ACTIVATING ENZYME 16, CHLOROPLASTIC-RELATED"/>
    <property type="match status" value="1"/>
</dbReference>
<sequence length="635" mass="70490">MSQTLPKLLKEISEKYPENAAQYSKDSSKTFQPTSYKDFYYEVQCFGAGLMDKGIKRGDHVGLISENRKEWLIADLGTLSIGAADIPRGCDSNAEEIAYILSFSESRITILESSSQIKKIAQKIGEMPLLKDIIILDSDIKDEDIAEEVKHINFHTFNEIMDIGKAELAKDPDLVVREIEKGEKDDLATIIFTSGTTGTPKGVMLSHNNFLHQVHGVPELLDLKPSDKWLCVLPVWHSFERIMQYVSIGAGNALCYSKPVGSIFLADFAAIKPTWMASVPRIWEAVMSGVYKKVNAAGGAKKALFHFFVSVGKSFNLFRNMLYGLRPEYRKRSRAVEIVLSIIPFILLFPLKKLGDILVFKSIKARLGGNFVAGISGGGALPAAVDEFFSAAGILVLEGYGLTESAPVLGVRKQSHPVPGTVGPVFPGTEIKIVDENANVLPPGNKGLVLARGPQIMLGYYKMEEQTKLAIDSNGWLNTGDLGMLTINNELTIMGRAKDTVVLLGGENIEPSPIEEKLSESLYISKAVLLGQDQKYLAALIIPDLEMIESWAKENSISYMYVDDLVDTPEVNEMMNDIIQEQISPKNGFKSFERIFKFRILANDFEIGKELSAKQEIKRHVINEMYSKEIKELFK</sequence>
<feature type="domain" description="AMP-dependent synthetase/ligase" evidence="1">
    <location>
        <begin position="13"/>
        <end position="461"/>
    </location>
</feature>
<dbReference type="Pfam" id="PF23562">
    <property type="entry name" value="AMP-binding_C_3"/>
    <property type="match status" value="1"/>
</dbReference>
<evidence type="ECO:0000313" key="2">
    <source>
        <dbReference type="EMBL" id="MBB6478994.1"/>
    </source>
</evidence>
<dbReference type="EC" id="6.2.1.3" evidence="2"/>
<evidence type="ECO:0000313" key="3">
    <source>
        <dbReference type="Proteomes" id="UP000587760"/>
    </source>
</evidence>
<organism evidence="2 3">
    <name type="scientific">Spirochaeta isovalerica</name>
    <dbReference type="NCBI Taxonomy" id="150"/>
    <lineage>
        <taxon>Bacteria</taxon>
        <taxon>Pseudomonadati</taxon>
        <taxon>Spirochaetota</taxon>
        <taxon>Spirochaetia</taxon>
        <taxon>Spirochaetales</taxon>
        <taxon>Spirochaetaceae</taxon>
        <taxon>Spirochaeta</taxon>
    </lineage>
</organism>
<gene>
    <name evidence="2" type="ORF">HNR50_000627</name>
</gene>
<dbReference type="PANTHER" id="PTHR43813:SF1">
    <property type="entry name" value="ACYL-ACTIVATING ENZYME 16, CHLOROPLASTIC-RELATED"/>
    <property type="match status" value="1"/>
</dbReference>
<dbReference type="AlphaFoldDB" id="A0A841R1V3"/>
<proteinExistence type="predicted"/>
<dbReference type="SUPFAM" id="SSF56801">
    <property type="entry name" value="Acetyl-CoA synthetase-like"/>
    <property type="match status" value="1"/>
</dbReference>
<dbReference type="PROSITE" id="PS00455">
    <property type="entry name" value="AMP_BINDING"/>
    <property type="match status" value="1"/>
</dbReference>
<dbReference type="RefSeq" id="WP_184743607.1">
    <property type="nucleotide sequence ID" value="NZ_JACHGJ010000001.1"/>
</dbReference>
<accession>A0A841R1V3</accession>
<dbReference type="Pfam" id="PF00501">
    <property type="entry name" value="AMP-binding"/>
    <property type="match status" value="1"/>
</dbReference>
<name>A0A841R1V3_9SPIO</name>
<reference evidence="2 3" key="1">
    <citation type="submission" date="2020-08" db="EMBL/GenBank/DDBJ databases">
        <title>Genomic Encyclopedia of Type Strains, Phase IV (KMG-IV): sequencing the most valuable type-strain genomes for metagenomic binning, comparative biology and taxonomic classification.</title>
        <authorList>
            <person name="Goeker M."/>
        </authorList>
    </citation>
    <scope>NUCLEOTIDE SEQUENCE [LARGE SCALE GENOMIC DNA]</scope>
    <source>
        <strain evidence="2 3">DSM 2461</strain>
    </source>
</reference>
<dbReference type="Gene3D" id="3.40.50.12780">
    <property type="entry name" value="N-terminal domain of ligase-like"/>
    <property type="match status" value="2"/>
</dbReference>
<keyword evidence="2" id="KW-0436">Ligase</keyword>
<evidence type="ECO:0000259" key="1">
    <source>
        <dbReference type="Pfam" id="PF00501"/>
    </source>
</evidence>
<dbReference type="InterPro" id="IPR000873">
    <property type="entry name" value="AMP-dep_synth/lig_dom"/>
</dbReference>
<dbReference type="Proteomes" id="UP000587760">
    <property type="component" value="Unassembled WGS sequence"/>
</dbReference>
<dbReference type="InterPro" id="IPR020845">
    <property type="entry name" value="AMP-binding_CS"/>
</dbReference>
<dbReference type="EMBL" id="JACHGJ010000001">
    <property type="protein sequence ID" value="MBB6478994.1"/>
    <property type="molecule type" value="Genomic_DNA"/>
</dbReference>
<dbReference type="GO" id="GO:0004467">
    <property type="term" value="F:long-chain fatty acid-CoA ligase activity"/>
    <property type="evidence" value="ECO:0007669"/>
    <property type="project" value="UniProtKB-EC"/>
</dbReference>
<keyword evidence="3" id="KW-1185">Reference proteome</keyword>